<dbReference type="Proteomes" id="UP000003802">
    <property type="component" value="Segment"/>
</dbReference>
<evidence type="ECO:0000313" key="2">
    <source>
        <dbReference type="Proteomes" id="UP000003802"/>
    </source>
</evidence>
<accession>J7KJM8</accession>
<evidence type="ECO:0000313" key="1">
    <source>
        <dbReference type="EMBL" id="AFQ96727.1"/>
    </source>
</evidence>
<name>J7KJM8_9CAUD</name>
<dbReference type="GeneID" id="14297343"/>
<proteinExistence type="predicted"/>
<dbReference type="EMBL" id="JX316028">
    <property type="protein sequence ID" value="AFQ96727.1"/>
    <property type="molecule type" value="Genomic_DNA"/>
</dbReference>
<dbReference type="RefSeq" id="YP_007237832.1">
    <property type="nucleotide sequence ID" value="NC_019929.1"/>
</dbReference>
<protein>
    <submittedName>
        <fullName evidence="1">Uncharacterized protein</fullName>
    </submittedName>
</protein>
<dbReference type="KEGG" id="vg:14297343"/>
<keyword evidence="2" id="KW-1185">Reference proteome</keyword>
<organism evidence="1 2">
    <name type="scientific">Erwinia phage phiEaH2</name>
    <dbReference type="NCBI Taxonomy" id="1029988"/>
    <lineage>
        <taxon>Viruses</taxon>
        <taxon>Duplodnaviria</taxon>
        <taxon>Heunggongvirae</taxon>
        <taxon>Uroviricota</taxon>
        <taxon>Caudoviricetes</taxon>
        <taxon>Chimalliviridae</taxon>
        <taxon>Erskinevirus</taxon>
        <taxon>Erskinevirus EaH2</taxon>
    </lineage>
</organism>
<reference evidence="1 2" key="1">
    <citation type="journal article" date="2012" name="J. Virol.">
        <title>Complete Genomic Sequence of Erwinia amylovora Phage PhiEaH2.</title>
        <authorList>
            <person name="Domotor D."/>
            <person name="Becsagh P."/>
            <person name="Rakhely G."/>
            <person name="Schneider G."/>
            <person name="Kovacs T."/>
        </authorList>
    </citation>
    <scope>NUCLEOTIDE SEQUENCE [LARGE SCALE GENOMIC DNA]</scope>
</reference>
<sequence length="182" mass="20636">MFQLFKDVFSLTSTPHISLAENWQEDIANQMRDLVRTDRMENRYVVWYKDDKPYFIFVVAPVEDRHYLYVKEHLSDEIVNGLRGTLSEEGDVSKYILCSDLRTPIELAAATFQGVAIDIPGSVTDDVIVQFIGSAGEEVVRHRKTLAPGLSPVLFLSGNFTVEDIAELEQAGFKLGNLLYKF</sequence>